<name>A0ABV5L6G5_9ACTN</name>
<dbReference type="SMART" id="SM00507">
    <property type="entry name" value="HNHc"/>
    <property type="match status" value="1"/>
</dbReference>
<keyword evidence="3" id="KW-1185">Reference proteome</keyword>
<keyword evidence="2" id="KW-0378">Hydrolase</keyword>
<dbReference type="RefSeq" id="WP_380954998.1">
    <property type="nucleotide sequence ID" value="NZ_JBHMDI010000013.1"/>
</dbReference>
<dbReference type="Proteomes" id="UP001589753">
    <property type="component" value="Unassembled WGS sequence"/>
</dbReference>
<dbReference type="InterPro" id="IPR002711">
    <property type="entry name" value="HNH"/>
</dbReference>
<dbReference type="EMBL" id="JBHMDI010000013">
    <property type="protein sequence ID" value="MFB9347449.1"/>
    <property type="molecule type" value="Genomic_DNA"/>
</dbReference>
<dbReference type="GO" id="GO:0004519">
    <property type="term" value="F:endonuclease activity"/>
    <property type="evidence" value="ECO:0007669"/>
    <property type="project" value="UniProtKB-KW"/>
</dbReference>
<dbReference type="Gene3D" id="1.10.30.50">
    <property type="match status" value="1"/>
</dbReference>
<reference evidence="2 3" key="1">
    <citation type="submission" date="2024-09" db="EMBL/GenBank/DDBJ databases">
        <authorList>
            <person name="Sun Q."/>
            <person name="Mori K."/>
        </authorList>
    </citation>
    <scope>NUCLEOTIDE SEQUENCE [LARGE SCALE GENOMIC DNA]</scope>
    <source>
        <strain evidence="2 3">JCM 9767</strain>
    </source>
</reference>
<evidence type="ECO:0000259" key="1">
    <source>
        <dbReference type="SMART" id="SM00507"/>
    </source>
</evidence>
<dbReference type="InterPro" id="IPR003615">
    <property type="entry name" value="HNH_nuc"/>
</dbReference>
<dbReference type="Pfam" id="PF01844">
    <property type="entry name" value="HNH"/>
    <property type="match status" value="1"/>
</dbReference>
<keyword evidence="2" id="KW-0255">Endonuclease</keyword>
<dbReference type="CDD" id="cd00085">
    <property type="entry name" value="HNHc"/>
    <property type="match status" value="1"/>
</dbReference>
<feature type="domain" description="HNH nuclease" evidence="1">
    <location>
        <begin position="51"/>
        <end position="104"/>
    </location>
</feature>
<keyword evidence="2" id="KW-0540">Nuclease</keyword>
<proteinExistence type="predicted"/>
<comment type="caution">
    <text evidence="2">The sequence shown here is derived from an EMBL/GenBank/DDBJ whole genome shotgun (WGS) entry which is preliminary data.</text>
</comment>
<protein>
    <submittedName>
        <fullName evidence="2">HNH endonuclease</fullName>
    </submittedName>
</protein>
<organism evidence="2 3">
    <name type="scientific">Streptomyces heliomycini</name>
    <dbReference type="NCBI Taxonomy" id="284032"/>
    <lineage>
        <taxon>Bacteria</taxon>
        <taxon>Bacillati</taxon>
        <taxon>Actinomycetota</taxon>
        <taxon>Actinomycetes</taxon>
        <taxon>Kitasatosporales</taxon>
        <taxon>Streptomycetaceae</taxon>
        <taxon>Streptomyces</taxon>
    </lineage>
</organism>
<sequence length="115" mass="12677">MRTRCLDCRGWAVAGKSRCAEHAAQKEAWWSAGRRALRRERLSTGDNAQARVRAALRKAGEAACAQCCSVFPAASLDVDHVIPLFKGGLDVLSNVQLLCKQCHKAKTNNDRRNAR</sequence>
<evidence type="ECO:0000313" key="3">
    <source>
        <dbReference type="Proteomes" id="UP001589753"/>
    </source>
</evidence>
<gene>
    <name evidence="2" type="ORF">ACFFUA_08235</name>
</gene>
<evidence type="ECO:0000313" key="2">
    <source>
        <dbReference type="EMBL" id="MFB9347449.1"/>
    </source>
</evidence>
<accession>A0ABV5L6G5</accession>